<reference evidence="1 2" key="1">
    <citation type="submission" date="2022-06" db="EMBL/GenBank/DDBJ databases">
        <title>Fructobacillus taiwanensis sp. nov., isolated from the honeybee.</title>
        <authorList>
            <person name="Chen Y.-S."/>
            <person name="Wang L.-T."/>
            <person name="Lee Y.-S."/>
            <person name="Chang Y.-C."/>
            <person name="Wu H.-C."/>
            <person name="Liao C.-Y."/>
            <person name="Chen W.-H."/>
            <person name="Deng J.-N."/>
            <person name="Wang Y.-H."/>
        </authorList>
    </citation>
    <scope>NUCLEOTIDE SEQUENCE [LARGE SCALE GENOMIC DNA]</scope>
    <source>
        <strain evidence="1 2">W13</strain>
    </source>
</reference>
<organism evidence="1 2">
    <name type="scientific">Fructobacillus apis</name>
    <dbReference type="NCBI Taxonomy" id="2935017"/>
    <lineage>
        <taxon>Bacteria</taxon>
        <taxon>Bacillati</taxon>
        <taxon>Bacillota</taxon>
        <taxon>Bacilli</taxon>
        <taxon>Lactobacillales</taxon>
        <taxon>Lactobacillaceae</taxon>
        <taxon>Fructobacillus</taxon>
    </lineage>
</organism>
<dbReference type="RefSeq" id="WP_252443119.1">
    <property type="nucleotide sequence ID" value="NZ_JAMWYK010000003.1"/>
</dbReference>
<accession>A0ABT0ZQD8</accession>
<keyword evidence="2" id="KW-1185">Reference proteome</keyword>
<sequence>MQIQLIDSLDQNRKPEVAWQIDQVKSGQSDELWIATPHENAVAICEDLGLSLDKVVDMASRTRLSDMPKGKGYFLFDLPVPNDGQMTFEKDGTVSLMSKGVRMANIVLFSGSSYLVQAISWLTPSGAVSRKVVYQKNGQIFCRQYFNRGSLLESDYYFGQEEAPVKDYYFNGRRNFSSVFGEDYPSFEAGLQDYLSESASDDEIVVTEPHRLATLVQKMVLACPEGVFDADGRLKEAIAMMIENDQHPVKEIWLGGRDFDSLKSQDYPLSKVKKHDFHA</sequence>
<proteinExistence type="predicted"/>
<evidence type="ECO:0000313" key="1">
    <source>
        <dbReference type="EMBL" id="MCO0832192.1"/>
    </source>
</evidence>
<name>A0ABT0ZQD8_9LACO</name>
<protein>
    <submittedName>
        <fullName evidence="1">Uncharacterized protein</fullName>
    </submittedName>
</protein>
<evidence type="ECO:0000313" key="2">
    <source>
        <dbReference type="Proteomes" id="UP001523234"/>
    </source>
</evidence>
<dbReference type="EMBL" id="JAMWYK010000003">
    <property type="protein sequence ID" value="MCO0832192.1"/>
    <property type="molecule type" value="Genomic_DNA"/>
</dbReference>
<dbReference type="Proteomes" id="UP001523234">
    <property type="component" value="Unassembled WGS sequence"/>
</dbReference>
<gene>
    <name evidence="1" type="ORF">NFX39_03700</name>
</gene>
<comment type="caution">
    <text evidence="1">The sequence shown here is derived from an EMBL/GenBank/DDBJ whole genome shotgun (WGS) entry which is preliminary data.</text>
</comment>